<evidence type="ECO:0000313" key="2">
    <source>
        <dbReference type="EMBL" id="GAA3027364.1"/>
    </source>
</evidence>
<evidence type="ECO:0000313" key="3">
    <source>
        <dbReference type="Proteomes" id="UP001499930"/>
    </source>
</evidence>
<name>A0ABP6L493_9ACTN</name>
<protein>
    <submittedName>
        <fullName evidence="2">Uncharacterized protein</fullName>
    </submittedName>
</protein>
<dbReference type="EMBL" id="BAAAWD010000016">
    <property type="protein sequence ID" value="GAA3027364.1"/>
    <property type="molecule type" value="Genomic_DNA"/>
</dbReference>
<comment type="caution">
    <text evidence="2">The sequence shown here is derived from an EMBL/GenBank/DDBJ whole genome shotgun (WGS) entry which is preliminary data.</text>
</comment>
<dbReference type="RefSeq" id="WP_344901991.1">
    <property type="nucleotide sequence ID" value="NZ_BAAAWD010000016.1"/>
</dbReference>
<evidence type="ECO:0000256" key="1">
    <source>
        <dbReference type="SAM" id="MobiDB-lite"/>
    </source>
</evidence>
<dbReference type="Proteomes" id="UP001499930">
    <property type="component" value="Unassembled WGS sequence"/>
</dbReference>
<sequence>MSGFSASRVGREARGLAQGVWEVLHAFDVISVAGPVWRWRAIDTGSRERIAAVRAGRRKVGADTPHRTVFDDLIEELDARRADRARRARAQSAAGHSEGRRPWTT</sequence>
<gene>
    <name evidence="2" type="ORF">GCM10017559_61900</name>
</gene>
<feature type="region of interest" description="Disordered" evidence="1">
    <location>
        <begin position="85"/>
        <end position="105"/>
    </location>
</feature>
<proteinExistence type="predicted"/>
<keyword evidence="3" id="KW-1185">Reference proteome</keyword>
<reference evidence="3" key="1">
    <citation type="journal article" date="2019" name="Int. J. Syst. Evol. Microbiol.">
        <title>The Global Catalogue of Microorganisms (GCM) 10K type strain sequencing project: providing services to taxonomists for standard genome sequencing and annotation.</title>
        <authorList>
            <consortium name="The Broad Institute Genomics Platform"/>
            <consortium name="The Broad Institute Genome Sequencing Center for Infectious Disease"/>
            <person name="Wu L."/>
            <person name="Ma J."/>
        </authorList>
    </citation>
    <scope>NUCLEOTIDE SEQUENCE [LARGE SCALE GENOMIC DNA]</scope>
    <source>
        <strain evidence="3">JCM 3106</strain>
    </source>
</reference>
<organism evidence="2 3">
    <name type="scientific">Streptosporangium longisporum</name>
    <dbReference type="NCBI Taxonomy" id="46187"/>
    <lineage>
        <taxon>Bacteria</taxon>
        <taxon>Bacillati</taxon>
        <taxon>Actinomycetota</taxon>
        <taxon>Actinomycetes</taxon>
        <taxon>Streptosporangiales</taxon>
        <taxon>Streptosporangiaceae</taxon>
        <taxon>Streptosporangium</taxon>
    </lineage>
</organism>
<accession>A0ABP6L493</accession>